<evidence type="ECO:0000313" key="2">
    <source>
        <dbReference type="Proteomes" id="UP001319104"/>
    </source>
</evidence>
<dbReference type="Proteomes" id="UP001319104">
    <property type="component" value="Unassembled WGS sequence"/>
</dbReference>
<gene>
    <name evidence="1" type="ORF">KI659_07670</name>
</gene>
<dbReference type="EMBL" id="JAHCMY010000003">
    <property type="protein sequence ID" value="MBS9523890.1"/>
    <property type="molecule type" value="Genomic_DNA"/>
</dbReference>
<sequence>MQLIKHKKCTSFWEETEDRRQDKFSERKGTQTCLTAKVISWGRQGPTGFSTELHRACLPTKAGPCFADKFNSNPIIDAANGLRREFVVP</sequence>
<comment type="caution">
    <text evidence="1">The sequence shown here is derived from an EMBL/GenBank/DDBJ whole genome shotgun (WGS) entry which is preliminary data.</text>
</comment>
<evidence type="ECO:0000313" key="1">
    <source>
        <dbReference type="EMBL" id="MBS9523890.1"/>
    </source>
</evidence>
<organism evidence="1 2">
    <name type="scientific">Litoribacter ruber</name>
    <dbReference type="NCBI Taxonomy" id="702568"/>
    <lineage>
        <taxon>Bacteria</taxon>
        <taxon>Pseudomonadati</taxon>
        <taxon>Bacteroidota</taxon>
        <taxon>Cytophagia</taxon>
        <taxon>Cytophagales</taxon>
        <taxon>Cyclobacteriaceae</taxon>
        <taxon>Litoribacter</taxon>
    </lineage>
</organism>
<dbReference type="AlphaFoldDB" id="A0AAP2CJU2"/>
<accession>A0AAP2CJU2</accession>
<reference evidence="1 2" key="1">
    <citation type="submission" date="2021-05" db="EMBL/GenBank/DDBJ databases">
        <authorList>
            <person name="Zhang Z.D."/>
            <person name="Osman G."/>
        </authorList>
    </citation>
    <scope>NUCLEOTIDE SEQUENCE [LARGE SCALE GENOMIC DNA]</scope>
    <source>
        <strain evidence="1 2">KCTC 32217</strain>
    </source>
</reference>
<protein>
    <submittedName>
        <fullName evidence="1">Uncharacterized protein</fullName>
    </submittedName>
</protein>
<keyword evidence="2" id="KW-1185">Reference proteome</keyword>
<dbReference type="RefSeq" id="WP_213944765.1">
    <property type="nucleotide sequence ID" value="NZ_JAHCMY010000003.1"/>
</dbReference>
<proteinExistence type="predicted"/>
<name>A0AAP2CJU2_9BACT</name>